<gene>
    <name evidence="1" type="ORF">ANANG_G00116600</name>
</gene>
<dbReference type="GO" id="GO:0000070">
    <property type="term" value="P:mitotic sister chromatid segregation"/>
    <property type="evidence" value="ECO:0007669"/>
    <property type="project" value="InterPro"/>
</dbReference>
<dbReference type="InterPro" id="IPR013950">
    <property type="entry name" value="Mis14/Nsl1"/>
</dbReference>
<dbReference type="PANTHER" id="PTHR31749:SF3">
    <property type="entry name" value="KINETOCHORE-ASSOCIATED PROTEIN NSL1 HOMOLOG"/>
    <property type="match status" value="1"/>
</dbReference>
<organism evidence="1 2">
    <name type="scientific">Anguilla anguilla</name>
    <name type="common">European freshwater eel</name>
    <name type="synonym">Muraena anguilla</name>
    <dbReference type="NCBI Taxonomy" id="7936"/>
    <lineage>
        <taxon>Eukaryota</taxon>
        <taxon>Metazoa</taxon>
        <taxon>Chordata</taxon>
        <taxon>Craniata</taxon>
        <taxon>Vertebrata</taxon>
        <taxon>Euteleostomi</taxon>
        <taxon>Actinopterygii</taxon>
        <taxon>Neopterygii</taxon>
        <taxon>Teleostei</taxon>
        <taxon>Anguilliformes</taxon>
        <taxon>Anguillidae</taxon>
        <taxon>Anguilla</taxon>
    </lineage>
</organism>
<evidence type="ECO:0000313" key="2">
    <source>
        <dbReference type="Proteomes" id="UP001044222"/>
    </source>
</evidence>
<dbReference type="Proteomes" id="UP001044222">
    <property type="component" value="Unassembled WGS sequence"/>
</dbReference>
<sequence length="279" mass="30808">MAQNLGVAEMETEKDYRVKLKSKKVVTDQLGKYRELIKKLLDGQSTITEEVKQQILEELLRDFDRGVQENILINGKAWEDAPNEGDDGRVGLQSKDCSVRKQVGLLDVSVPEEDCKALDDLLDENILETTLKRSSYPKKILPYVVRSLKAERELMGLYKEVVKPQEMKKDPVQETIMMNLSEAAPKITRQASSVMKSLQGLQQKAAGVCQVLSMQPTAESREIHAEVFGAPGGEAAPLVPGGIARNGQPLKRAVLEMELSSAYALPVKKPPAAANVEEP</sequence>
<protein>
    <recommendedName>
        <fullName evidence="3">NSL1 component of MIS12 kinetochore complex</fullName>
    </recommendedName>
</protein>
<dbReference type="EMBL" id="JAFIRN010000006">
    <property type="protein sequence ID" value="KAG5846590.1"/>
    <property type="molecule type" value="Genomic_DNA"/>
</dbReference>
<name>A0A9D3MCR1_ANGAN</name>
<accession>A0A9D3MCR1</accession>
<dbReference type="Pfam" id="PF08641">
    <property type="entry name" value="Mis14"/>
    <property type="match status" value="1"/>
</dbReference>
<comment type="caution">
    <text evidence="1">The sequence shown here is derived from an EMBL/GenBank/DDBJ whole genome shotgun (WGS) entry which is preliminary data.</text>
</comment>
<reference evidence="1" key="1">
    <citation type="submission" date="2021-01" db="EMBL/GenBank/DDBJ databases">
        <title>A chromosome-scale assembly of European eel, Anguilla anguilla.</title>
        <authorList>
            <person name="Henkel C."/>
            <person name="Jong-Raadsen S.A."/>
            <person name="Dufour S."/>
            <person name="Weltzien F.-A."/>
            <person name="Palstra A.P."/>
            <person name="Pelster B."/>
            <person name="Spaink H.P."/>
            <person name="Van Den Thillart G.E."/>
            <person name="Jansen H."/>
            <person name="Zahm M."/>
            <person name="Klopp C."/>
            <person name="Cedric C."/>
            <person name="Louis A."/>
            <person name="Berthelot C."/>
            <person name="Parey E."/>
            <person name="Roest Crollius H."/>
            <person name="Montfort J."/>
            <person name="Robinson-Rechavi M."/>
            <person name="Bucao C."/>
            <person name="Bouchez O."/>
            <person name="Gislard M."/>
            <person name="Lluch J."/>
            <person name="Milhes M."/>
            <person name="Lampietro C."/>
            <person name="Lopez Roques C."/>
            <person name="Donnadieu C."/>
            <person name="Braasch I."/>
            <person name="Desvignes T."/>
            <person name="Postlethwait J."/>
            <person name="Bobe J."/>
            <person name="Guiguen Y."/>
            <person name="Dirks R."/>
        </authorList>
    </citation>
    <scope>NUCLEOTIDE SEQUENCE</scope>
    <source>
        <strain evidence="1">Tag_6206</strain>
        <tissue evidence="1">Liver</tissue>
    </source>
</reference>
<evidence type="ECO:0008006" key="3">
    <source>
        <dbReference type="Google" id="ProtNLM"/>
    </source>
</evidence>
<dbReference type="AlphaFoldDB" id="A0A9D3MCR1"/>
<proteinExistence type="predicted"/>
<dbReference type="GO" id="GO:0000444">
    <property type="term" value="C:MIS12/MIND type complex"/>
    <property type="evidence" value="ECO:0007669"/>
    <property type="project" value="TreeGrafter"/>
</dbReference>
<keyword evidence="2" id="KW-1185">Reference proteome</keyword>
<dbReference type="PANTHER" id="PTHR31749">
    <property type="entry name" value="KINETOCHORE-ASSOCIATED PROTEIN NSL1 HOMOLOG"/>
    <property type="match status" value="1"/>
</dbReference>
<evidence type="ECO:0000313" key="1">
    <source>
        <dbReference type="EMBL" id="KAG5846590.1"/>
    </source>
</evidence>